<proteinExistence type="predicted"/>
<feature type="domain" description="FAD-binding" evidence="1">
    <location>
        <begin position="5"/>
        <end position="159"/>
    </location>
</feature>
<evidence type="ECO:0000313" key="3">
    <source>
        <dbReference type="Proteomes" id="UP000198538"/>
    </source>
</evidence>
<dbReference type="PROSITE" id="PS51257">
    <property type="entry name" value="PROKAR_LIPOPROTEIN"/>
    <property type="match status" value="1"/>
</dbReference>
<dbReference type="PRINTS" id="PR00420">
    <property type="entry name" value="RNGMNOXGNASE"/>
</dbReference>
<dbReference type="STRING" id="582692.SAMN05720606_10237"/>
<dbReference type="RefSeq" id="WP_090915776.1">
    <property type="nucleotide sequence ID" value="NZ_FMVM01000002.1"/>
</dbReference>
<dbReference type="SUPFAM" id="SSF51905">
    <property type="entry name" value="FAD/NAD(P)-binding domain"/>
    <property type="match status" value="1"/>
</dbReference>
<dbReference type="Gene3D" id="3.50.50.60">
    <property type="entry name" value="FAD/NAD(P)-binding domain"/>
    <property type="match status" value="1"/>
</dbReference>
<organism evidence="2 3">
    <name type="scientific">Paenibacillus polysaccharolyticus</name>
    <dbReference type="NCBI Taxonomy" id="582692"/>
    <lineage>
        <taxon>Bacteria</taxon>
        <taxon>Bacillati</taxon>
        <taxon>Bacillota</taxon>
        <taxon>Bacilli</taxon>
        <taxon>Bacillales</taxon>
        <taxon>Paenibacillaceae</taxon>
        <taxon>Paenibacillus</taxon>
    </lineage>
</organism>
<dbReference type="EMBL" id="FMVM01000002">
    <property type="protein sequence ID" value="SCY00111.1"/>
    <property type="molecule type" value="Genomic_DNA"/>
</dbReference>
<protein>
    <submittedName>
        <fullName evidence="2">Dehydrogenase (Flavoprotein)</fullName>
    </submittedName>
</protein>
<name>A0A1G5CCP2_9BACL</name>
<dbReference type="AlphaFoldDB" id="A0A1G5CCP2"/>
<gene>
    <name evidence="2" type="ORF">SAMN05720606_10237</name>
</gene>
<evidence type="ECO:0000259" key="1">
    <source>
        <dbReference type="Pfam" id="PF01494"/>
    </source>
</evidence>
<dbReference type="InterPro" id="IPR050407">
    <property type="entry name" value="Geranylgeranyl_reductase"/>
</dbReference>
<dbReference type="InterPro" id="IPR002938">
    <property type="entry name" value="FAD-bd"/>
</dbReference>
<dbReference type="InterPro" id="IPR036188">
    <property type="entry name" value="FAD/NAD-bd_sf"/>
</dbReference>
<dbReference type="Proteomes" id="UP000198538">
    <property type="component" value="Unassembled WGS sequence"/>
</dbReference>
<dbReference type="Pfam" id="PF01494">
    <property type="entry name" value="FAD_binding_3"/>
    <property type="match status" value="1"/>
</dbReference>
<dbReference type="GO" id="GO:0071949">
    <property type="term" value="F:FAD binding"/>
    <property type="evidence" value="ECO:0007669"/>
    <property type="project" value="InterPro"/>
</dbReference>
<keyword evidence="3" id="KW-1185">Reference proteome</keyword>
<reference evidence="3" key="1">
    <citation type="submission" date="2016-10" db="EMBL/GenBank/DDBJ databases">
        <authorList>
            <person name="Varghese N."/>
            <person name="Submissions S."/>
        </authorList>
    </citation>
    <scope>NUCLEOTIDE SEQUENCE [LARGE SCALE GENOMIC DNA]</scope>
    <source>
        <strain evidence="3">BL9</strain>
    </source>
</reference>
<dbReference type="PANTHER" id="PTHR42685:SF22">
    <property type="entry name" value="CONDITIONED MEDIUM FACTOR RECEPTOR 1"/>
    <property type="match status" value="1"/>
</dbReference>
<evidence type="ECO:0000313" key="2">
    <source>
        <dbReference type="EMBL" id="SCY00111.1"/>
    </source>
</evidence>
<accession>A0A1G5CCP2</accession>
<dbReference type="PANTHER" id="PTHR42685">
    <property type="entry name" value="GERANYLGERANYL DIPHOSPHATE REDUCTASE"/>
    <property type="match status" value="1"/>
</dbReference>
<sequence length="379" mass="41915">MMKSTDVIIVGAGIAGSSCAIELARQGHRTLLLDRQQFPRHKTCGEFMSPETKEMLERLGIHLLNQEKSPSSMDHARITMPDGGEIEAPLPGFAYGISRYELDQLLHQQAYTAGAEILTKVNIASIRQLENQSYEVEVKQGNERRCYQAKAVIGAYGSKKLRGTSRKEGVRDETIYVGVKSHYKGINIPARVELYFCDGGYVGISPIENDTVNVAALLTLDSVQGSGKSVTEILQAAAMTNSNLAARLAEGEAIQGTQVSVAPLQLSNVPEPWSDYPHIGDTMMVIPPLCGDGMSIALRSSIVCARWTDAYLKDEIDYTRWQSEYTLEANREFAPLLRRARMIQNLAFAKTNRFYPALARMFPGLATYVVKATRLSEMK</sequence>